<protein>
    <submittedName>
        <fullName evidence="13">Uncharacterized protein</fullName>
    </submittedName>
</protein>
<evidence type="ECO:0000313" key="14">
    <source>
        <dbReference type="Proteomes" id="UP000801492"/>
    </source>
</evidence>
<dbReference type="Gene3D" id="1.10.287.770">
    <property type="entry name" value="YojJ-like"/>
    <property type="match status" value="1"/>
</dbReference>
<evidence type="ECO:0000256" key="4">
    <source>
        <dbReference type="ARBA" id="ARBA00022461"/>
    </source>
</evidence>
<evidence type="ECO:0000256" key="2">
    <source>
        <dbReference type="ARBA" id="ARBA00007193"/>
    </source>
</evidence>
<proteinExistence type="inferred from homology"/>
<dbReference type="InterPro" id="IPR001873">
    <property type="entry name" value="ENaC"/>
</dbReference>
<name>A0A8K0GD66_IGNLU</name>
<comment type="similarity">
    <text evidence="2 12">Belongs to the amiloride-sensitive sodium channel (TC 1.A.6) family.</text>
</comment>
<evidence type="ECO:0000256" key="3">
    <source>
        <dbReference type="ARBA" id="ARBA00022448"/>
    </source>
</evidence>
<keyword evidence="4 12" id="KW-0894">Sodium channel</keyword>
<dbReference type="PANTHER" id="PTHR11690">
    <property type="entry name" value="AMILORIDE-SENSITIVE SODIUM CHANNEL-RELATED"/>
    <property type="match status" value="1"/>
</dbReference>
<comment type="caution">
    <text evidence="13">The sequence shown here is derived from an EMBL/GenBank/DDBJ whole genome shotgun (WGS) entry which is preliminary data.</text>
</comment>
<organism evidence="13 14">
    <name type="scientific">Ignelater luminosus</name>
    <name type="common">Cucubano</name>
    <name type="synonym">Pyrophorus luminosus</name>
    <dbReference type="NCBI Taxonomy" id="2038154"/>
    <lineage>
        <taxon>Eukaryota</taxon>
        <taxon>Metazoa</taxon>
        <taxon>Ecdysozoa</taxon>
        <taxon>Arthropoda</taxon>
        <taxon>Hexapoda</taxon>
        <taxon>Insecta</taxon>
        <taxon>Pterygota</taxon>
        <taxon>Neoptera</taxon>
        <taxon>Endopterygota</taxon>
        <taxon>Coleoptera</taxon>
        <taxon>Polyphaga</taxon>
        <taxon>Elateriformia</taxon>
        <taxon>Elateroidea</taxon>
        <taxon>Elateridae</taxon>
        <taxon>Agrypninae</taxon>
        <taxon>Pyrophorini</taxon>
        <taxon>Ignelater</taxon>
    </lineage>
</organism>
<keyword evidence="3 12" id="KW-0813">Transport</keyword>
<dbReference type="PANTHER" id="PTHR11690:SF248">
    <property type="entry name" value="PICKPOCKET 17, ISOFORM A"/>
    <property type="match status" value="1"/>
</dbReference>
<evidence type="ECO:0000256" key="6">
    <source>
        <dbReference type="ARBA" id="ARBA00022989"/>
    </source>
</evidence>
<keyword evidence="5 12" id="KW-0812">Transmembrane</keyword>
<reference evidence="13" key="1">
    <citation type="submission" date="2019-08" db="EMBL/GenBank/DDBJ databases">
        <title>The genome of the North American firefly Photinus pyralis.</title>
        <authorList>
            <consortium name="Photinus pyralis genome working group"/>
            <person name="Fallon T.R."/>
            <person name="Sander Lower S.E."/>
            <person name="Weng J.-K."/>
        </authorList>
    </citation>
    <scope>NUCLEOTIDE SEQUENCE</scope>
    <source>
        <strain evidence="13">TRF0915ILg1</strain>
        <tissue evidence="13">Whole body</tissue>
    </source>
</reference>
<dbReference type="Pfam" id="PF00858">
    <property type="entry name" value="ASC"/>
    <property type="match status" value="1"/>
</dbReference>
<keyword evidence="6" id="KW-1133">Transmembrane helix</keyword>
<feature type="non-terminal residue" evidence="13">
    <location>
        <position position="1"/>
    </location>
</feature>
<accession>A0A8K0GD66</accession>
<keyword evidence="11 12" id="KW-0407">Ion channel</keyword>
<comment type="subcellular location">
    <subcellularLocation>
        <location evidence="1">Membrane</location>
        <topology evidence="1">Multi-pass membrane protein</topology>
    </subcellularLocation>
</comment>
<evidence type="ECO:0000256" key="8">
    <source>
        <dbReference type="ARBA" id="ARBA00023065"/>
    </source>
</evidence>
<evidence type="ECO:0000256" key="1">
    <source>
        <dbReference type="ARBA" id="ARBA00004141"/>
    </source>
</evidence>
<evidence type="ECO:0000256" key="5">
    <source>
        <dbReference type="ARBA" id="ARBA00022692"/>
    </source>
</evidence>
<dbReference type="Proteomes" id="UP000801492">
    <property type="component" value="Unassembled WGS sequence"/>
</dbReference>
<keyword evidence="7" id="KW-0915">Sodium</keyword>
<evidence type="ECO:0000256" key="10">
    <source>
        <dbReference type="ARBA" id="ARBA00023201"/>
    </source>
</evidence>
<gene>
    <name evidence="13" type="ORF">ILUMI_05840</name>
</gene>
<keyword evidence="9" id="KW-0472">Membrane</keyword>
<evidence type="ECO:0000256" key="9">
    <source>
        <dbReference type="ARBA" id="ARBA00023136"/>
    </source>
</evidence>
<evidence type="ECO:0000256" key="7">
    <source>
        <dbReference type="ARBA" id="ARBA00023053"/>
    </source>
</evidence>
<evidence type="ECO:0000313" key="13">
    <source>
        <dbReference type="EMBL" id="KAF2900345.1"/>
    </source>
</evidence>
<sequence length="417" mass="48018">LALCFRKIKHPPTSTHHGFYLNDTLRYPAITICRNPPYKTKLFEKYGFIDNKEIEISSTWNSFKFDQYTLQEFFNETTYTFREIFKLTALDKKPENIEVSSLFALHYGRCFTITPKINSKRWGSEYGYFFVFSHTDTTNQESFIGGLSGFHVFIHDEVERFTEKSQQADMFKEYIYVEAGDGIQVNIKMHKYNQLPTSNNKCAPQNIYSKSRCVDDGVNKLITEAVGCSTPWVPNEHLSSCKTFQQTKQIVDYSTPSIYLDRYLEQTQCAERCNATTYTPFLQSIRAIPLPTAAIKIYFSTNLYTVMEEIAGYDWNALLADLGGSLGFLLGLSVISMIGLAEELFSTIIKMKQNRKVNIELNSKSSSEENNKTDTFVKTENMDNNTLQLKSGMKDCNLNSEFYPKKNNLQIESNEKF</sequence>
<keyword evidence="14" id="KW-1185">Reference proteome</keyword>
<keyword evidence="10 12" id="KW-0739">Sodium transport</keyword>
<evidence type="ECO:0000256" key="12">
    <source>
        <dbReference type="RuleBase" id="RU000679"/>
    </source>
</evidence>
<dbReference type="EMBL" id="VTPC01002249">
    <property type="protein sequence ID" value="KAF2900345.1"/>
    <property type="molecule type" value="Genomic_DNA"/>
</dbReference>
<keyword evidence="8 12" id="KW-0406">Ion transport</keyword>
<dbReference type="OrthoDB" id="7939651at2759"/>
<dbReference type="AlphaFoldDB" id="A0A8K0GD66"/>
<evidence type="ECO:0000256" key="11">
    <source>
        <dbReference type="ARBA" id="ARBA00023303"/>
    </source>
</evidence>
<dbReference type="GO" id="GO:0005886">
    <property type="term" value="C:plasma membrane"/>
    <property type="evidence" value="ECO:0007669"/>
    <property type="project" value="TreeGrafter"/>
</dbReference>
<dbReference type="GO" id="GO:0015280">
    <property type="term" value="F:ligand-gated sodium channel activity"/>
    <property type="evidence" value="ECO:0007669"/>
    <property type="project" value="TreeGrafter"/>
</dbReference>